<accession>A0A0D2L7K7</accession>
<keyword evidence="3 6" id="KW-1133">Transmembrane helix</keyword>
<dbReference type="RefSeq" id="XP_013901858.1">
    <property type="nucleotide sequence ID" value="XM_014046404.1"/>
</dbReference>
<evidence type="ECO:0000259" key="7">
    <source>
        <dbReference type="Pfam" id="PF00520"/>
    </source>
</evidence>
<dbReference type="SUPFAM" id="SSF81324">
    <property type="entry name" value="Voltage-gated potassium channels"/>
    <property type="match status" value="3"/>
</dbReference>
<evidence type="ECO:0000256" key="2">
    <source>
        <dbReference type="ARBA" id="ARBA00022692"/>
    </source>
</evidence>
<dbReference type="Pfam" id="PF00520">
    <property type="entry name" value="Ion_trans"/>
    <property type="match status" value="3"/>
</dbReference>
<dbReference type="Gene3D" id="1.10.287.70">
    <property type="match status" value="3"/>
</dbReference>
<reference evidence="8 9" key="1">
    <citation type="journal article" date="2013" name="BMC Genomics">
        <title>Reconstruction of the lipid metabolism for the microalga Monoraphidium neglectum from its genome sequence reveals characteristics suitable for biofuel production.</title>
        <authorList>
            <person name="Bogen C."/>
            <person name="Al-Dilaimi A."/>
            <person name="Albersmeier A."/>
            <person name="Wichmann J."/>
            <person name="Grundmann M."/>
            <person name="Rupp O."/>
            <person name="Lauersen K.J."/>
            <person name="Blifernez-Klassen O."/>
            <person name="Kalinowski J."/>
            <person name="Goesmann A."/>
            <person name="Mussgnug J.H."/>
            <person name="Kruse O."/>
        </authorList>
    </citation>
    <scope>NUCLEOTIDE SEQUENCE [LARGE SCALE GENOMIC DNA]</scope>
    <source>
        <strain evidence="8 9">SAG 48.87</strain>
    </source>
</reference>
<dbReference type="AlphaFoldDB" id="A0A0D2L7K7"/>
<dbReference type="STRING" id="145388.A0A0D2L7K7"/>
<feature type="transmembrane region" description="Helical" evidence="6">
    <location>
        <begin position="398"/>
        <end position="419"/>
    </location>
</feature>
<dbReference type="InterPro" id="IPR005821">
    <property type="entry name" value="Ion_trans_dom"/>
</dbReference>
<feature type="transmembrane region" description="Helical" evidence="6">
    <location>
        <begin position="457"/>
        <end position="476"/>
    </location>
</feature>
<feature type="compositionally biased region" description="Low complexity" evidence="5">
    <location>
        <begin position="181"/>
        <end position="193"/>
    </location>
</feature>
<keyword evidence="2 6" id="KW-0812">Transmembrane</keyword>
<feature type="transmembrane region" description="Helical" evidence="6">
    <location>
        <begin position="873"/>
        <end position="895"/>
    </location>
</feature>
<comment type="subcellular location">
    <subcellularLocation>
        <location evidence="1">Membrane</location>
        <topology evidence="1">Multi-pass membrane protein</topology>
    </subcellularLocation>
</comment>
<evidence type="ECO:0000256" key="4">
    <source>
        <dbReference type="ARBA" id="ARBA00023136"/>
    </source>
</evidence>
<dbReference type="Gene3D" id="1.10.238.10">
    <property type="entry name" value="EF-hand"/>
    <property type="match status" value="1"/>
</dbReference>
<feature type="transmembrane region" description="Helical" evidence="6">
    <location>
        <begin position="737"/>
        <end position="757"/>
    </location>
</feature>
<feature type="transmembrane region" description="Helical" evidence="6">
    <location>
        <begin position="667"/>
        <end position="686"/>
    </location>
</feature>
<dbReference type="InterPro" id="IPR043203">
    <property type="entry name" value="VGCC_Ca_Na"/>
</dbReference>
<protein>
    <submittedName>
        <fullName evidence="8">Voltage-dependent T-type calcium channe lsubunit alpha-1G</fullName>
    </submittedName>
</protein>
<evidence type="ECO:0000256" key="1">
    <source>
        <dbReference type="ARBA" id="ARBA00004141"/>
    </source>
</evidence>
<feature type="domain" description="Ion transport" evidence="7">
    <location>
        <begin position="8"/>
        <end position="152"/>
    </location>
</feature>
<feature type="domain" description="Ion transport" evidence="7">
    <location>
        <begin position="668"/>
        <end position="901"/>
    </location>
</feature>
<evidence type="ECO:0000313" key="8">
    <source>
        <dbReference type="EMBL" id="KIZ02839.1"/>
    </source>
</evidence>
<feature type="compositionally biased region" description="Gly residues" evidence="5">
    <location>
        <begin position="242"/>
        <end position="258"/>
    </location>
</feature>
<evidence type="ECO:0000256" key="3">
    <source>
        <dbReference type="ARBA" id="ARBA00022989"/>
    </source>
</evidence>
<feature type="compositionally biased region" description="Pro residues" evidence="5">
    <location>
        <begin position="217"/>
        <end position="229"/>
    </location>
</feature>
<keyword evidence="9" id="KW-1185">Reference proteome</keyword>
<feature type="transmembrane region" description="Helical" evidence="6">
    <location>
        <begin position="586"/>
        <end position="608"/>
    </location>
</feature>
<dbReference type="GO" id="GO:0005248">
    <property type="term" value="F:voltage-gated sodium channel activity"/>
    <property type="evidence" value="ECO:0007669"/>
    <property type="project" value="TreeGrafter"/>
</dbReference>
<dbReference type="PANTHER" id="PTHR10037">
    <property type="entry name" value="VOLTAGE-GATED CATION CHANNEL CALCIUM AND SODIUM"/>
    <property type="match status" value="1"/>
</dbReference>
<dbReference type="EMBL" id="KK100966">
    <property type="protein sequence ID" value="KIZ02839.1"/>
    <property type="molecule type" value="Genomic_DNA"/>
</dbReference>
<dbReference type="KEGG" id="mng:MNEG_5117"/>
<feature type="transmembrane region" description="Helical" evidence="6">
    <location>
        <begin position="368"/>
        <end position="386"/>
    </location>
</feature>
<dbReference type="GeneID" id="25737994"/>
<evidence type="ECO:0000313" key="9">
    <source>
        <dbReference type="Proteomes" id="UP000054498"/>
    </source>
</evidence>
<feature type="compositionally biased region" description="Pro residues" evidence="5">
    <location>
        <begin position="194"/>
        <end position="208"/>
    </location>
</feature>
<feature type="transmembrane region" description="Helical" evidence="6">
    <location>
        <begin position="778"/>
        <end position="806"/>
    </location>
</feature>
<dbReference type="OrthoDB" id="416585at2759"/>
<dbReference type="PANTHER" id="PTHR10037:SF62">
    <property type="entry name" value="SODIUM CHANNEL PROTEIN 60E"/>
    <property type="match status" value="1"/>
</dbReference>
<feature type="transmembrane region" description="Helical" evidence="6">
    <location>
        <begin position="82"/>
        <end position="99"/>
    </location>
</feature>
<evidence type="ECO:0000256" key="6">
    <source>
        <dbReference type="SAM" id="Phobius"/>
    </source>
</evidence>
<proteinExistence type="predicted"/>
<feature type="region of interest" description="Disordered" evidence="5">
    <location>
        <begin position="181"/>
        <end position="261"/>
    </location>
</feature>
<dbReference type="Gene3D" id="1.20.120.350">
    <property type="entry name" value="Voltage-gated potassium channels. Chain C"/>
    <property type="match status" value="2"/>
</dbReference>
<gene>
    <name evidence="8" type="ORF">MNEG_5117</name>
</gene>
<keyword evidence="4 6" id="KW-0472">Membrane</keyword>
<dbReference type="InterPro" id="IPR027359">
    <property type="entry name" value="Volt_channel_dom_sf"/>
</dbReference>
<sequence length="1022" mass="109616">MSVFVDAASGIGALRAIRVLRVLRLLTVLPNLQRCVLILSKVVVEAAPFMLLVLFVYYVFALLGMQLFGASCGPDDPKAPTFGFDTLYGALLAVFTLSLNDMADLFATMSCSSGGAAVYFIVGEFAAVCGNLVLLNLLVGLMYSVYAEEHERLAALPAKRNAFLARLASFTEVLRLERWASGAQQQQPGDGASPPSPPGSDPAGPAAPAPLGAQAVPPAPDAPGVPRAPPADIEVVVAGSSGVSGGSGNNDGSGGGGSDSRSKLGEACRYARLGCDRAKAFVLRLLFDHQGWKGAVGAPLRDFNNKSFWLLSPDSRLRQLLFIIVDDHRFEAFILTIILANCGTMAVGNPGNPPRLAEVLRSLETAFLAVYTAEMVAKMAALGAVAGPRAYFRNPWCCLDFVIVAASIIGEVVASLGWVSVLRVLRVLRALRLLNRVPEIKAVFTCLGSSVLKTGNMMVVVFVIMVIFAIVGMELFMGKLDGCVSTVSGDFVKTCCADPKNPATCTAVVERSQCAGFAPPAAGARGDPEACYWAVRPFNFNNIWQSLVTLSVLITGSAFPDAASLGMSAVGVGLQPSPQAAPWAGLYYVAFVAVGFIFLLNFVICIIFDNYAREARERGPGLMLTNKQRVWVDAQRLLLRTARASKAQVLVDLPPLRRRLAAVTGHALFGTGVMACVLLNTLAMMLQHYGQSREWDEALQTASTAFTVLFCCESLLKLGAQGLRGYFSSGWNVLDFLVSWGSVPSIFITAGPAANVLRTLRIARVLTLMRRVASVRRLMMTVYLSLPTIGNMLLLVLLALFTFAVLGVNLFHGITHAGFDSFLNWNNVGSAMMMLSLVATGDWDGFMRSTAVAPPFCDPSVPHACGNPVLAEVYFIVFTLLLFVIFLNIVIGVVVEAMAMAQDPPEVPTANLKQYLREWGRLDPLGRGFLDSQQLASLLTNVDPPLGLRGTPVAAAPGEFLSSLPELEVDGCGLVYYHDVLQVLTARAAGLSLLDLSPEVLQALRERTNAIKRQYSRQGRRR</sequence>
<evidence type="ECO:0000256" key="5">
    <source>
        <dbReference type="SAM" id="MobiDB-lite"/>
    </source>
</evidence>
<feature type="domain" description="Ion transport" evidence="7">
    <location>
        <begin position="329"/>
        <end position="617"/>
    </location>
</feature>
<organism evidence="8 9">
    <name type="scientific">Monoraphidium neglectum</name>
    <dbReference type="NCBI Taxonomy" id="145388"/>
    <lineage>
        <taxon>Eukaryota</taxon>
        <taxon>Viridiplantae</taxon>
        <taxon>Chlorophyta</taxon>
        <taxon>core chlorophytes</taxon>
        <taxon>Chlorophyceae</taxon>
        <taxon>CS clade</taxon>
        <taxon>Sphaeropleales</taxon>
        <taxon>Selenastraceae</taxon>
        <taxon>Monoraphidium</taxon>
    </lineage>
</organism>
<dbReference type="GO" id="GO:0001518">
    <property type="term" value="C:voltage-gated sodium channel complex"/>
    <property type="evidence" value="ECO:0007669"/>
    <property type="project" value="TreeGrafter"/>
</dbReference>
<feature type="transmembrane region" description="Helical" evidence="6">
    <location>
        <begin position="119"/>
        <end position="143"/>
    </location>
</feature>
<feature type="transmembrane region" description="Helical" evidence="6">
    <location>
        <begin position="49"/>
        <end position="70"/>
    </location>
</feature>
<dbReference type="Proteomes" id="UP000054498">
    <property type="component" value="Unassembled WGS sequence"/>
</dbReference>
<name>A0A0D2L7K7_9CHLO</name>